<keyword evidence="5" id="KW-0378">Hydrolase</keyword>
<dbReference type="PANTHER" id="PTHR13367:SF33">
    <property type="entry name" value="P-LOOP CONTAINING NUCLEOSIDE TRIPHOSPHATE HYDROLASE PROTEIN"/>
    <property type="match status" value="1"/>
</dbReference>
<sequence length="3195" mass="364298">MATDEIPLLEALFHHLVLPPKLPRSFDGDNIALAQSLAERLQDALSMFRDIGDPKIWKTLETSFQATKDLNQNPQYQEDFQTALKKLNDSDGTVWLGLHIVPQNAALIIRYDHVTREIVFEEFQTAAPVSDVLKTEHALTWDFPSRAVAVRLEDFTNESFLKNLSQFLEQACSQAFDRFAARASKGGQSIVETRDCPSPALISEMLMSLLEGLGSPVHVCRLRKRVRDDVVLGTSEIPWRRSPYWLVLRVTLGRILSTLLQDVHEATGRVYYKFIICAVLANLLKDCVGNLHPEMTLMLQAKLCRRLAKLESEKMSASADLRAVYTKFSTASSDHFGAIVADARVRVESAWEEHKRGVVRHIPILPFRASEKDLVLDLRNSGSVLLRLLSQNLKPTRRQISVDLSSLNEGTVSQINQLASKYSALADCEENMAADSTLLSSSSSERRCEQLAMNIEHFIETVGDAYLDNSLLMSRYLLRLFELWKRMDMEATTVCPLLKAFHPVFVPNSLDVLCLQTRQEMERLSQVQQYIESRINDLHGDHETIFGDPREPNSFSLKFVYSTQSGEELVFLGEQVDAVSQRSRSQKQSELASLTQQYNELTQAIQSWNCTCKRLPDGSQDVRGCKKCWKRRCRKRLKINAHEDLLPPPTEGPKKAQRAAILLQLRMPSYLSAYRSAVWKLHVLGTQVPLASQGAPQLLFKDHEPLQQFANKQNSITLASRKKPFLQTHYQKMALPKKLSNIMFPFGAEFTYYDSSSCLWADQLPKVPWFQHLLGPWLPKGIPDPYASPDNASPKDCYCPSSYEIMANQFNCPPELSMHEFSAFQRAVSGRARRWLVLLVELGTTNFNFSSEATMKLFNRLILQAGPAVRETYILREAHSLFNDQIFCTRLYELLQGRLDALTSSSWREVHYMNVLVTLSLRLYHICRQEFRWKAGLLLVSIRSITSDWISRLRTEIRSTSEGEIAGKAATFAFWAALLNRRTFWVYRDVEYTLSDEDAQSFFRASIALQESLLINLDCLDPVLKHLLIEDLFSSYIMRNLIKQWFDRHYRALECSINETWTDSGAIGMRSYSTWKMLSKPHAWWVTSKIASTKWKSSQVIHYHLLQGHLIIDGKPLGRLPLQMSQDPAIQELLGGQHLLTRPSSLLEYQLVGDVEKHEIHFGSRDGRVVIRAFHRGSLLEYVPRDVFKGAAGWDLPATLIDDCVHWLNLHTSQLEMRRKPWIWRTKRSNWILNTRDRVAIRNKNSDPRSGKLRLGTKLVEHRSEIGQKITSIFRRFEDADKLTIFQPVGPGALSVEMKRLEIRFSVNSKGLLQCPQLASEVDPQQDAGTLYGLSSQIILRNVVNPERRTVLVPIGDIYWQRRGIHVDVRVANHGLYASFAIDKVLGRLDCPPEPLLLYLKAALHALTSFPLPDDLTLRTGTEEARHCLFAARSQPWTPLRGYPRLILSVLKSLPPKRSYYPPGIKIYQKVEWDNNLTMWIQHEEFTSLVDSILSQSQQLEIFGNGATTDCNTNSQINTASLLSLRGRIRRQLYERVSFPSDVDAMADILETPLYDPRQPSQTKESCRVYQTTRALRENVNNIPKLISLSTLLKNWDNVGGFQDALLAMDIETLLSVDISQSWGSFVQFCRRVDHPQSYDAYFLLALLAFNMDLDTNLIHWLVAVCKVPEIRDVEPPKHTYFSTFRFLENPSMDSIRSIILATQPSYDEIFQSRQRKQGRNRIRVTVDECEKGQRDEATQLASLVVDAWPHPPRSTDEFMRSIHDLTLDYLHSNKAWKVLQPEIHRLLHNLDLSAYLNRLEEAASRLYLQQPQELNKSAKKMWTLKPGHLANSQVMQSRQAYTIPSLAEDLMMLNNDIGAGNGTNVCSIDERKSREAVIEHGGRKYSEVSRALSVLPKSLSVLDNIIKRFSVSSETTLRSQYSRDLQMSLMALIQDRSTTPRKPKQIAHARDIRYESSLARQELHDWEVKIRDCLTVQVAGFLWLNAGGLWPCLSRVAILEQLRDTNSKKLGSEMKAGLVHHGILITKLQRLLRMHDATLYGDERRLRENQELQAHSNWRPIDHPEWLLLEIDNNLLIRPQQIDVARAIISPASGSNSVLQMNMGQGKTSCIMPMAVAVLADRTSLCRLVVPRPLLLQTAQVIQSRIGGLVGRVVRHVPFSRRSPISLETINLFQAIHKDVRDSGGVMLCLPEHIMSFKLSGLQQMVDGQLKRAKRMMEIQGWLERSCRDILDESDFTLSAKTQLIYPSGVPMAVDGHPQRWLVIEQLLSLIEGHVVYLASRFGDGIDILRRHQGYPILHFLRAEVEDNLISLLIDDVCKGRLPQVQFKAEVHTDAQRDVSLIISGMDVDLSTWQRAAESLVDDVFGLKILYLLRGLISQRLLLTCLKKRWNVQYGLHPKRAPIAVPFEAKGVPSPTAEYGHPDTALILTYLAFYQTGLTKPQVVQCLQHVIRSDDPSMQYERLVHGCKLPAHLEHWNYLTVDDDAQMEDLWVHLRFDTSVVNYFLNNFALPAHAKQFEVKMQASGWDIPLVSNNALSKNLTTGFSGTNDNKTMLPQTIKQDDLPSLLQTNAEVLSYLLEPRNQKCYQAIDRNGRHLTERGLLELLREESIHILIDAGAHILEMENHDVAACWLEIYPNAQGAVYFDQNSRIMVRARFQKTPVPLLASPFADNLEDCVVYIDEAHTRGTDLKLPAYAKGAVTLGLGQTKDQTVQAAMRLRQLGSTQSVAFIVPPEVQRNILDLRPGNDQTCSPVTSSDVVYWLLEQSCKANEKMMPLHTSQGFDFCRRTNALWKYFNLAKGPEDRLQLLDTIQQREDWTLQQLYGPKKFFSAEEAISQLDFECLKLFATNICQQKLEQSGDYSSAFEEVELQREVEFEFEQLRENQKPVKYIALTFPGLEPALIHFVKTGHLQEGNSFVQGFEFLSRTKIGRKFGLQKSSSRLFVSKQFTKSIQSNRRMNDEDVVRPVEWVLWSSETETAVIVIPEEAELLLPILCNESTAVVSLLTYAAPVTKSMWRFNTLTYFTLPTPTKTRQFPSWLMIEIGVLAGRLYFDYSEHAFLMTWLGADREAESPGANLDDSSQAVSGVHGLIIDQPLKFLQEWLTYRRQTQDIMHTPMGYICQRKKLDSQHPFFTLATSPHDANNPRHSAESEVMASRANVDIEASDDDSEWEEDENKLLLPDSELMQKGLGLDV</sequence>
<keyword evidence="3" id="KW-0645">Protease</keyword>
<accession>A0A8J5TMW3</accession>
<dbReference type="Pfam" id="PF12340">
    <property type="entry name" value="DUF3638"/>
    <property type="match status" value="1"/>
</dbReference>
<evidence type="ECO:0000313" key="13">
    <source>
        <dbReference type="Proteomes" id="UP000694050"/>
    </source>
</evidence>
<evidence type="ECO:0000256" key="6">
    <source>
        <dbReference type="ARBA" id="ARBA00022807"/>
    </source>
</evidence>
<name>A0A8J5TMW3_FUSOX</name>
<keyword evidence="7" id="KW-0175">Coiled coil</keyword>
<dbReference type="GO" id="GO:0006508">
    <property type="term" value="P:proteolysis"/>
    <property type="evidence" value="ECO:0007669"/>
    <property type="project" value="UniProtKB-KW"/>
</dbReference>
<keyword evidence="6" id="KW-0788">Thiol protease</keyword>
<feature type="region of interest" description="Disordered" evidence="8">
    <location>
        <begin position="3138"/>
        <end position="3157"/>
    </location>
</feature>
<evidence type="ECO:0000259" key="11">
    <source>
        <dbReference type="Pfam" id="PF20255"/>
    </source>
</evidence>
<dbReference type="EC" id="3.4.19.12" evidence="2"/>
<dbReference type="InterPro" id="IPR046541">
    <property type="entry name" value="DUF6606"/>
</dbReference>
<evidence type="ECO:0000259" key="10">
    <source>
        <dbReference type="Pfam" id="PF12359"/>
    </source>
</evidence>
<evidence type="ECO:0000256" key="5">
    <source>
        <dbReference type="ARBA" id="ARBA00022801"/>
    </source>
</evidence>
<evidence type="ECO:0000256" key="4">
    <source>
        <dbReference type="ARBA" id="ARBA00022786"/>
    </source>
</evidence>
<dbReference type="InterPro" id="IPR022099">
    <property type="entry name" value="DUF3638"/>
</dbReference>
<protein>
    <recommendedName>
        <fullName evidence="2">ubiquitinyl hydrolase 1</fullName>
        <ecNumber evidence="2">3.4.19.12</ecNumber>
    </recommendedName>
</protein>
<evidence type="ECO:0000256" key="7">
    <source>
        <dbReference type="SAM" id="Coils"/>
    </source>
</evidence>
<dbReference type="GO" id="GO:0004843">
    <property type="term" value="F:cysteine-type deubiquitinase activity"/>
    <property type="evidence" value="ECO:0007669"/>
    <property type="project" value="UniProtKB-EC"/>
</dbReference>
<dbReference type="Pfam" id="PF12359">
    <property type="entry name" value="DUF3645"/>
    <property type="match status" value="1"/>
</dbReference>
<dbReference type="EMBL" id="JAELUQ010000014">
    <property type="protein sequence ID" value="KAG7403640.1"/>
    <property type="molecule type" value="Genomic_DNA"/>
</dbReference>
<feature type="domain" description="DUF6606" evidence="11">
    <location>
        <begin position="12"/>
        <end position="285"/>
    </location>
</feature>
<organism evidence="12 13">
    <name type="scientific">Fusarium oxysporum f. sp. rapae</name>
    <dbReference type="NCBI Taxonomy" id="485398"/>
    <lineage>
        <taxon>Eukaryota</taxon>
        <taxon>Fungi</taxon>
        <taxon>Dikarya</taxon>
        <taxon>Ascomycota</taxon>
        <taxon>Pezizomycotina</taxon>
        <taxon>Sordariomycetes</taxon>
        <taxon>Hypocreomycetidae</taxon>
        <taxon>Hypocreales</taxon>
        <taxon>Nectriaceae</taxon>
        <taxon>Fusarium</taxon>
        <taxon>Fusarium oxysporum species complex</taxon>
    </lineage>
</organism>
<dbReference type="Proteomes" id="UP000694050">
    <property type="component" value="Unassembled WGS sequence"/>
</dbReference>
<dbReference type="PANTHER" id="PTHR13367">
    <property type="entry name" value="UBIQUITIN THIOESTERASE"/>
    <property type="match status" value="1"/>
</dbReference>
<comment type="catalytic activity">
    <reaction evidence="1">
        <text>Thiol-dependent hydrolysis of ester, thioester, amide, peptide and isopeptide bonds formed by the C-terminal Gly of ubiquitin (a 76-residue protein attached to proteins as an intracellular targeting signal).</text>
        <dbReference type="EC" id="3.4.19.12"/>
    </reaction>
</comment>
<evidence type="ECO:0000313" key="12">
    <source>
        <dbReference type="EMBL" id="KAG7403640.1"/>
    </source>
</evidence>
<evidence type="ECO:0000256" key="2">
    <source>
        <dbReference type="ARBA" id="ARBA00012759"/>
    </source>
</evidence>
<feature type="domain" description="DUF3645" evidence="10">
    <location>
        <begin position="2398"/>
        <end position="2430"/>
    </location>
</feature>
<keyword evidence="4" id="KW-0833">Ubl conjugation pathway</keyword>
<evidence type="ECO:0000256" key="3">
    <source>
        <dbReference type="ARBA" id="ARBA00022670"/>
    </source>
</evidence>
<dbReference type="Pfam" id="PF20255">
    <property type="entry name" value="DUF6606"/>
    <property type="match status" value="1"/>
</dbReference>
<reference evidence="12" key="1">
    <citation type="submission" date="2021-04" db="EMBL/GenBank/DDBJ databases">
        <title>First draft genome resource for Brassicaceae pathogens Fusarium oxysporum f. sp. raphani and Fusarium oxysporum f. sp. rapae.</title>
        <authorList>
            <person name="Asai S."/>
        </authorList>
    </citation>
    <scope>NUCLEOTIDE SEQUENCE</scope>
    <source>
        <strain evidence="12">Tf1208</strain>
    </source>
</reference>
<gene>
    <name evidence="12" type="ORF">Forpe1208_v016335</name>
</gene>
<evidence type="ECO:0000259" key="9">
    <source>
        <dbReference type="Pfam" id="PF12340"/>
    </source>
</evidence>
<comment type="caution">
    <text evidence="12">The sequence shown here is derived from an EMBL/GenBank/DDBJ whole genome shotgun (WGS) entry which is preliminary data.</text>
</comment>
<proteinExistence type="predicted"/>
<feature type="coiled-coil region" evidence="7">
    <location>
        <begin position="584"/>
        <end position="611"/>
    </location>
</feature>
<dbReference type="InterPro" id="IPR051346">
    <property type="entry name" value="OTU_Deubiquitinase"/>
</dbReference>
<evidence type="ECO:0000256" key="8">
    <source>
        <dbReference type="SAM" id="MobiDB-lite"/>
    </source>
</evidence>
<feature type="domain" description="DUF3638" evidence="9">
    <location>
        <begin position="2056"/>
        <end position="2276"/>
    </location>
</feature>
<evidence type="ECO:0000256" key="1">
    <source>
        <dbReference type="ARBA" id="ARBA00000707"/>
    </source>
</evidence>
<dbReference type="InterPro" id="IPR022105">
    <property type="entry name" value="DUF3645"/>
</dbReference>